<dbReference type="RefSeq" id="WP_121210648.1">
    <property type="nucleotide sequence ID" value="NZ_RBIM01000003.1"/>
</dbReference>
<feature type="transmembrane region" description="Helical" evidence="1">
    <location>
        <begin position="1000"/>
        <end position="1023"/>
    </location>
</feature>
<dbReference type="EMBL" id="RBIM01000003">
    <property type="protein sequence ID" value="RKR00326.1"/>
    <property type="molecule type" value="Genomic_DNA"/>
</dbReference>
<keyword evidence="1" id="KW-1133">Transmembrane helix</keyword>
<dbReference type="SUPFAM" id="SSF82714">
    <property type="entry name" value="Multidrug efflux transporter AcrB TolC docking domain, DN and DC subdomains"/>
    <property type="match status" value="2"/>
</dbReference>
<dbReference type="Pfam" id="PF00873">
    <property type="entry name" value="ACR_tran"/>
    <property type="match status" value="1"/>
</dbReference>
<accession>A0A495DFM0</accession>
<keyword evidence="1" id="KW-0472">Membrane</keyword>
<reference evidence="2 3" key="1">
    <citation type="submission" date="2018-10" db="EMBL/GenBank/DDBJ databases">
        <title>Genomic Encyclopedia of Type Strains, Phase IV (KMG-IV): sequencing the most valuable type-strain genomes for metagenomic binning, comparative biology and taxonomic classification.</title>
        <authorList>
            <person name="Goeker M."/>
        </authorList>
    </citation>
    <scope>NUCLEOTIDE SEQUENCE [LARGE SCALE GENOMIC DNA]</scope>
    <source>
        <strain evidence="2 3">DSM 4734</strain>
    </source>
</reference>
<dbReference type="AlphaFoldDB" id="A0A495DFM0"/>
<dbReference type="InterPro" id="IPR001036">
    <property type="entry name" value="Acrflvin-R"/>
</dbReference>
<feature type="transmembrane region" description="Helical" evidence="1">
    <location>
        <begin position="974"/>
        <end position="994"/>
    </location>
</feature>
<dbReference type="PANTHER" id="PTHR32063">
    <property type="match status" value="1"/>
</dbReference>
<protein>
    <submittedName>
        <fullName evidence="2">Multidrug efflux pump subunit AcrB</fullName>
    </submittedName>
</protein>
<feature type="transmembrane region" description="Helical" evidence="1">
    <location>
        <begin position="540"/>
        <end position="557"/>
    </location>
</feature>
<feature type="transmembrane region" description="Helical" evidence="1">
    <location>
        <begin position="369"/>
        <end position="390"/>
    </location>
</feature>
<dbReference type="Gene3D" id="3.30.2090.10">
    <property type="entry name" value="Multidrug efflux transporter AcrB TolC docking domain, DN and DC subdomains"/>
    <property type="match status" value="2"/>
</dbReference>
<evidence type="ECO:0000313" key="3">
    <source>
        <dbReference type="Proteomes" id="UP000273675"/>
    </source>
</evidence>
<sequence length="1043" mass="112881">MSTASTPSSALARLSIEKPVLTWMVILFCLLGGLAGFMNVGRLEDPAFTVKEAIIFTAYPGATAEEVEQEVTEALEIAIQQLGEVHEIRSESSPGISEIHVTIDDTIDSGDMPAVWTRLRAKINDTVGSLPPGAGEPVVYDDFGDTYGIFYAVTAEGYSDSRIRDVARMLRRELLTVEDVAKVAVEGEPDERIYIEIPQENLARLGLSYADLLEDLEQENAVVAAGSAPLNDRLVRVDIPQTLGGTEAISNLLITPRDSDQAIRLSDIAEVRRDTVERPTQLIYHNNVRAFTIGVAGLPTANIVDVGHAVEARLAELESSLPLGVELHPIYQQHLVVDGAINSFLVSLALSIAIVIGVLCIFMGWRAGLTVGAVLFLTIAGTIFFMSLFSLEMERISLGALIIAMGMLVDNAIVVTEGMLTGVMRGKPRMQAAEEAVATTQWPLLGATVIGILAFAGIGLSPDATGEFLFSLFAVIAISLLLSWVIAVTVVPMVGFHLFSAQRAAAQAAADHSHDEQDLYTGRLFNGYRGILNLALSRRWIVLALLIVITIVCYAGFGSVRNSFFPATNTPVFYVNVELPEGTDILTTDATMREIGSFISEQPETTAIDTFVGAGATRFMLTYTAEQPNTAYGQIIVWARDLESIPGLADRILTHVRDTVPDAEIRTDRIVFGPPSGAKLEARFSGPDADVLRELAEQAMAALHTDADVIDIRTDWRNRTPVLRPVIIEETAQTIGVTRENIANALRFATDGNQIGVYREGETLIPILARAPAEERADPAYLDDRLVWSPQQAAYVPISQIVSEFALEFEDVLIQRRDRTRTISVRANPHGWETAAEGFARFQPVIAAIDLPRGYSLEWGGEYEASAEANASLGGQLPLTFIAMLTISFLLFATIRQPLIIWAVVPMSVNGVVIGLLATNVAFSFTALLGLLSLSGMLIKNAIVLVDEIDMRIRGGSDRLVAVRDGSISRLRPVLLAASTTILGMTPLISDAFFQGMAVTIIGGLTFATVLTMIAVPVLYALFFGIKPEKPRKDDALPAPVEA</sequence>
<feature type="transmembrane region" description="Helical" evidence="1">
    <location>
        <begin position="396"/>
        <end position="421"/>
    </location>
</feature>
<name>A0A495DFM0_9PROT</name>
<feature type="transmembrane region" description="Helical" evidence="1">
    <location>
        <begin position="20"/>
        <end position="38"/>
    </location>
</feature>
<organism evidence="2 3">
    <name type="scientific">Maricaulis maris</name>
    <dbReference type="NCBI Taxonomy" id="74318"/>
    <lineage>
        <taxon>Bacteria</taxon>
        <taxon>Pseudomonadati</taxon>
        <taxon>Pseudomonadota</taxon>
        <taxon>Alphaproteobacteria</taxon>
        <taxon>Maricaulales</taxon>
        <taxon>Maricaulaceae</taxon>
        <taxon>Maricaulis</taxon>
    </lineage>
</organism>
<dbReference type="PANTHER" id="PTHR32063:SF18">
    <property type="entry name" value="CATION EFFLUX SYSTEM PROTEIN"/>
    <property type="match status" value="1"/>
</dbReference>
<dbReference type="Gene3D" id="3.30.70.1430">
    <property type="entry name" value="Multidrug efflux transporter AcrB pore domain"/>
    <property type="match status" value="2"/>
</dbReference>
<dbReference type="PRINTS" id="PR00702">
    <property type="entry name" value="ACRIFLAVINRP"/>
</dbReference>
<dbReference type="Gene3D" id="3.30.70.1440">
    <property type="entry name" value="Multidrug efflux transporter AcrB pore domain"/>
    <property type="match status" value="1"/>
</dbReference>
<dbReference type="Proteomes" id="UP000273675">
    <property type="component" value="Unassembled WGS sequence"/>
</dbReference>
<feature type="transmembrane region" description="Helical" evidence="1">
    <location>
        <begin position="340"/>
        <end position="362"/>
    </location>
</feature>
<proteinExistence type="predicted"/>
<dbReference type="GO" id="GO:0005886">
    <property type="term" value="C:plasma membrane"/>
    <property type="evidence" value="ECO:0007669"/>
    <property type="project" value="TreeGrafter"/>
</dbReference>
<keyword evidence="1" id="KW-0812">Transmembrane</keyword>
<dbReference type="OrthoDB" id="9798415at2"/>
<dbReference type="Gene3D" id="1.20.1640.10">
    <property type="entry name" value="Multidrug efflux transporter AcrB transmembrane domain"/>
    <property type="match status" value="2"/>
</dbReference>
<feature type="transmembrane region" description="Helical" evidence="1">
    <location>
        <begin position="442"/>
        <end position="462"/>
    </location>
</feature>
<feature type="transmembrane region" description="Helical" evidence="1">
    <location>
        <begin position="468"/>
        <end position="494"/>
    </location>
</feature>
<dbReference type="Gene3D" id="3.30.70.1320">
    <property type="entry name" value="Multidrug efflux transporter AcrB pore domain like"/>
    <property type="match status" value="1"/>
</dbReference>
<dbReference type="GO" id="GO:0042910">
    <property type="term" value="F:xenobiotic transmembrane transporter activity"/>
    <property type="evidence" value="ECO:0007669"/>
    <property type="project" value="TreeGrafter"/>
</dbReference>
<gene>
    <name evidence="2" type="ORF">C7435_1531</name>
</gene>
<comment type="caution">
    <text evidence="2">The sequence shown here is derived from an EMBL/GenBank/DDBJ whole genome shotgun (WGS) entry which is preliminary data.</text>
</comment>
<evidence type="ECO:0000256" key="1">
    <source>
        <dbReference type="SAM" id="Phobius"/>
    </source>
</evidence>
<dbReference type="InterPro" id="IPR027463">
    <property type="entry name" value="AcrB_DN_DC_subdom"/>
</dbReference>
<feature type="transmembrane region" description="Helical" evidence="1">
    <location>
        <begin position="873"/>
        <end position="892"/>
    </location>
</feature>
<dbReference type="SUPFAM" id="SSF82866">
    <property type="entry name" value="Multidrug efflux transporter AcrB transmembrane domain"/>
    <property type="match status" value="2"/>
</dbReference>
<dbReference type="SUPFAM" id="SSF82693">
    <property type="entry name" value="Multidrug efflux transporter AcrB pore domain, PN1, PN2, PC1 and PC2 subdomains"/>
    <property type="match status" value="2"/>
</dbReference>
<evidence type="ECO:0000313" key="2">
    <source>
        <dbReference type="EMBL" id="RKR00326.1"/>
    </source>
</evidence>